<evidence type="ECO:0000256" key="1">
    <source>
        <dbReference type="SAM" id="SignalP"/>
    </source>
</evidence>
<dbReference type="InterPro" id="IPR026444">
    <property type="entry name" value="Secre_tail"/>
</dbReference>
<evidence type="ECO:0000313" key="4">
    <source>
        <dbReference type="Proteomes" id="UP001139700"/>
    </source>
</evidence>
<evidence type="ECO:0000313" key="3">
    <source>
        <dbReference type="EMBL" id="MCF0039843.1"/>
    </source>
</evidence>
<dbReference type="RefSeq" id="WP_234612281.1">
    <property type="nucleotide sequence ID" value="NZ_CP098806.1"/>
</dbReference>
<dbReference type="Proteomes" id="UP001139700">
    <property type="component" value="Unassembled WGS sequence"/>
</dbReference>
<gene>
    <name evidence="3" type="ORF">LXM24_07075</name>
</gene>
<keyword evidence="1" id="KW-0732">Signal</keyword>
<protein>
    <submittedName>
        <fullName evidence="3">T9SS type A sorting domain-containing protein</fullName>
    </submittedName>
</protein>
<comment type="caution">
    <text evidence="3">The sequence shown here is derived from an EMBL/GenBank/DDBJ whole genome shotgun (WGS) entry which is preliminary data.</text>
</comment>
<reference evidence="3" key="1">
    <citation type="submission" date="2021-12" db="EMBL/GenBank/DDBJ databases">
        <title>Novel species in genus Dyadobacter.</title>
        <authorList>
            <person name="Ma C."/>
        </authorList>
    </citation>
    <scope>NUCLEOTIDE SEQUENCE</scope>
    <source>
        <strain evidence="3">CY399</strain>
    </source>
</reference>
<feature type="signal peptide" evidence="1">
    <location>
        <begin position="1"/>
        <end position="22"/>
    </location>
</feature>
<dbReference type="Pfam" id="PF18962">
    <property type="entry name" value="Por_Secre_tail"/>
    <property type="match status" value="1"/>
</dbReference>
<dbReference type="EMBL" id="JAJTTA010000002">
    <property type="protein sequence ID" value="MCF0039843.1"/>
    <property type="molecule type" value="Genomic_DNA"/>
</dbReference>
<dbReference type="Gene3D" id="2.60.120.260">
    <property type="entry name" value="Galactose-binding domain-like"/>
    <property type="match status" value="1"/>
</dbReference>
<dbReference type="NCBIfam" id="TIGR04183">
    <property type="entry name" value="Por_Secre_tail"/>
    <property type="match status" value="1"/>
</dbReference>
<proteinExistence type="predicted"/>
<keyword evidence="4" id="KW-1185">Reference proteome</keyword>
<organism evidence="3 4">
    <name type="scientific">Dyadobacter fanqingshengii</name>
    <dbReference type="NCBI Taxonomy" id="2906443"/>
    <lineage>
        <taxon>Bacteria</taxon>
        <taxon>Pseudomonadati</taxon>
        <taxon>Bacteroidota</taxon>
        <taxon>Cytophagia</taxon>
        <taxon>Cytophagales</taxon>
        <taxon>Spirosomataceae</taxon>
        <taxon>Dyadobacter</taxon>
    </lineage>
</organism>
<accession>A0A9X1T8S7</accession>
<sequence>MKTKYIVVALVVYWSVSSPAYAQLKTGDNSFFISPGTIVTVSSLSLTPTEATNLNNNEITHSSEPVVGKPTGSINRVYKLANPFSFKGKVLITYLESELNGNSEDMLQLASAGANEVYQIPTNKSTADPLGNNVHETGDWTNVNFITATSSGSVLPVTLVDFVAAQRENDVVLTWSTSFEANSNFFEIQHSTDGKNWLALGEVKSNGDSKIERTYSYVHQRPLAAEHYYRLRMVDNDGSYAFSRIRNIRVGNNLAIAFHPNPVTDWLTIEMPDVQSLDNVKIISKSGRVVYEANKSQFQQLPDSAINLKQLTAGIYVIQVREQDGTLHSSKLIKN</sequence>
<name>A0A9X1T8S7_9BACT</name>
<evidence type="ECO:0000259" key="2">
    <source>
        <dbReference type="Pfam" id="PF18962"/>
    </source>
</evidence>
<feature type="chain" id="PRO_5040944687" evidence="1">
    <location>
        <begin position="23"/>
        <end position="335"/>
    </location>
</feature>
<dbReference type="AlphaFoldDB" id="A0A9X1T8S7"/>
<feature type="domain" description="Secretion system C-terminal sorting" evidence="2">
    <location>
        <begin position="259"/>
        <end position="333"/>
    </location>
</feature>